<evidence type="ECO:0000259" key="1">
    <source>
        <dbReference type="PROSITE" id="PS51358"/>
    </source>
</evidence>
<dbReference type="Pfam" id="PF01798">
    <property type="entry name" value="Nop"/>
    <property type="match status" value="1"/>
</dbReference>
<dbReference type="Proteomes" id="UP001164929">
    <property type="component" value="Chromosome 13"/>
</dbReference>
<dbReference type="InterPro" id="IPR042239">
    <property type="entry name" value="Nop_C"/>
</dbReference>
<accession>A0AAD6LZQ0</accession>
<proteinExistence type="predicted"/>
<dbReference type="InterPro" id="IPR002687">
    <property type="entry name" value="Nop_dom"/>
</dbReference>
<dbReference type="Gene3D" id="1.10.246.90">
    <property type="entry name" value="Nop domain"/>
    <property type="match status" value="1"/>
</dbReference>
<dbReference type="AlphaFoldDB" id="A0AAD6LZQ0"/>
<reference evidence="2" key="1">
    <citation type="journal article" date="2023" name="Mol. Ecol. Resour.">
        <title>Chromosome-level genome assembly of a triploid poplar Populus alba 'Berolinensis'.</title>
        <authorList>
            <person name="Chen S."/>
            <person name="Yu Y."/>
            <person name="Wang X."/>
            <person name="Wang S."/>
            <person name="Zhang T."/>
            <person name="Zhou Y."/>
            <person name="He R."/>
            <person name="Meng N."/>
            <person name="Wang Y."/>
            <person name="Liu W."/>
            <person name="Liu Z."/>
            <person name="Liu J."/>
            <person name="Guo Q."/>
            <person name="Huang H."/>
            <person name="Sederoff R.R."/>
            <person name="Wang G."/>
            <person name="Qu G."/>
            <person name="Chen S."/>
        </authorList>
    </citation>
    <scope>NUCLEOTIDE SEQUENCE</scope>
    <source>
        <strain evidence="2">SC-2020</strain>
    </source>
</reference>
<dbReference type="EMBL" id="JAQIZT010000013">
    <property type="protein sequence ID" value="KAJ6976096.1"/>
    <property type="molecule type" value="Genomic_DNA"/>
</dbReference>
<organism evidence="2 3">
    <name type="scientific">Populus alba x Populus x berolinensis</name>
    <dbReference type="NCBI Taxonomy" id="444605"/>
    <lineage>
        <taxon>Eukaryota</taxon>
        <taxon>Viridiplantae</taxon>
        <taxon>Streptophyta</taxon>
        <taxon>Embryophyta</taxon>
        <taxon>Tracheophyta</taxon>
        <taxon>Spermatophyta</taxon>
        <taxon>Magnoliopsida</taxon>
        <taxon>eudicotyledons</taxon>
        <taxon>Gunneridae</taxon>
        <taxon>Pentapetalae</taxon>
        <taxon>rosids</taxon>
        <taxon>fabids</taxon>
        <taxon>Malpighiales</taxon>
        <taxon>Salicaceae</taxon>
        <taxon>Saliceae</taxon>
        <taxon>Populus</taxon>
    </lineage>
</organism>
<sequence>MSSRPRLLSTKTVRVQSNPPHVAMVALLDHSVLEDSDELDDWDMQHLIDHHQEDEVVDLDTISRLSNTYTCNNDLLHPFFLLLLGLLDVAAKVMITASSLAALASIPSCDVQLLGSKKMILAGYILGV</sequence>
<feature type="domain" description="Nop" evidence="1">
    <location>
        <begin position="76"/>
        <end position="128"/>
    </location>
</feature>
<evidence type="ECO:0000313" key="3">
    <source>
        <dbReference type="Proteomes" id="UP001164929"/>
    </source>
</evidence>
<comment type="caution">
    <text evidence="2">The sequence shown here is derived from an EMBL/GenBank/DDBJ whole genome shotgun (WGS) entry which is preliminary data.</text>
</comment>
<gene>
    <name evidence="2" type="ORF">NC653_031812</name>
</gene>
<dbReference type="PROSITE" id="PS51358">
    <property type="entry name" value="NOP"/>
    <property type="match status" value="1"/>
</dbReference>
<keyword evidence="3" id="KW-1185">Reference proteome</keyword>
<name>A0AAD6LZQ0_9ROSI</name>
<protein>
    <recommendedName>
        <fullName evidence="1">Nop domain-containing protein</fullName>
    </recommendedName>
</protein>
<dbReference type="SUPFAM" id="SSF89124">
    <property type="entry name" value="Nop domain"/>
    <property type="match status" value="1"/>
</dbReference>
<evidence type="ECO:0000313" key="2">
    <source>
        <dbReference type="EMBL" id="KAJ6976096.1"/>
    </source>
</evidence>
<dbReference type="InterPro" id="IPR036070">
    <property type="entry name" value="Nop_dom_sf"/>
</dbReference>